<keyword evidence="2" id="KW-1185">Reference proteome</keyword>
<name>A0ABX1WS47_9BACT</name>
<gene>
    <name evidence="1" type="ORF">ELS83_03615</name>
</gene>
<sequence length="63" mass="7441">MRNSEDKNEKVELALFEAIYLMRWNEAKTSMTAVLTPEECNQIVRDIYHELDKAGYKIVKSNY</sequence>
<dbReference type="EMBL" id="RZNH01000003">
    <property type="protein sequence ID" value="NOU58893.1"/>
    <property type="molecule type" value="Genomic_DNA"/>
</dbReference>
<proteinExistence type="predicted"/>
<dbReference type="Proteomes" id="UP000732105">
    <property type="component" value="Unassembled WGS sequence"/>
</dbReference>
<accession>A0ABX1WS47</accession>
<organism evidence="1 2">
    <name type="scientific">Marinifilum caeruleilacunae</name>
    <dbReference type="NCBI Taxonomy" id="2499076"/>
    <lineage>
        <taxon>Bacteria</taxon>
        <taxon>Pseudomonadati</taxon>
        <taxon>Bacteroidota</taxon>
        <taxon>Bacteroidia</taxon>
        <taxon>Marinilabiliales</taxon>
        <taxon>Marinifilaceae</taxon>
    </lineage>
</organism>
<evidence type="ECO:0000313" key="2">
    <source>
        <dbReference type="Proteomes" id="UP000732105"/>
    </source>
</evidence>
<reference evidence="1 2" key="1">
    <citation type="submission" date="2018-12" db="EMBL/GenBank/DDBJ databases">
        <title>Marinifilum JC070 sp. nov., a marine bacterium isolated from Yongle Blue Hole in the South China Sea.</title>
        <authorList>
            <person name="Fu T."/>
        </authorList>
    </citation>
    <scope>NUCLEOTIDE SEQUENCE [LARGE SCALE GENOMIC DNA]</scope>
    <source>
        <strain evidence="1 2">JC070</strain>
    </source>
</reference>
<dbReference type="RefSeq" id="WP_171594171.1">
    <property type="nucleotide sequence ID" value="NZ_RZNH01000003.1"/>
</dbReference>
<protein>
    <submittedName>
        <fullName evidence="1">Uncharacterized protein</fullName>
    </submittedName>
</protein>
<evidence type="ECO:0000313" key="1">
    <source>
        <dbReference type="EMBL" id="NOU58893.1"/>
    </source>
</evidence>
<comment type="caution">
    <text evidence="1">The sequence shown here is derived from an EMBL/GenBank/DDBJ whole genome shotgun (WGS) entry which is preliminary data.</text>
</comment>